<name>A0A8S5R3E6_9CAUD</name>
<sequence>MPETFEYWNDLALSDNYKDRFRSEYNILLIRTRKLSNMLKKWEDGELDFTPDCPYQLLEEQCVVMAQYLSILQKRAKLENILL</sequence>
<evidence type="ECO:0000313" key="1">
    <source>
        <dbReference type="EMBL" id="DAE25460.1"/>
    </source>
</evidence>
<dbReference type="InterPro" id="IPR054052">
    <property type="entry name" value="Y16Q-like"/>
</dbReference>
<reference evidence="1" key="1">
    <citation type="journal article" date="2021" name="Proc. Natl. Acad. Sci. U.S.A.">
        <title>A Catalog of Tens of Thousands of Viruses from Human Metagenomes Reveals Hidden Associations with Chronic Diseases.</title>
        <authorList>
            <person name="Tisza M.J."/>
            <person name="Buck C.B."/>
        </authorList>
    </citation>
    <scope>NUCLEOTIDE SEQUENCE</scope>
    <source>
        <strain evidence="1">Ct6d71</strain>
    </source>
</reference>
<organism evidence="1">
    <name type="scientific">Siphoviridae sp. ct6d71</name>
    <dbReference type="NCBI Taxonomy" id="2826298"/>
    <lineage>
        <taxon>Viruses</taxon>
        <taxon>Duplodnaviria</taxon>
        <taxon>Heunggongvirae</taxon>
        <taxon>Uroviricota</taxon>
        <taxon>Caudoviricetes</taxon>
    </lineage>
</organism>
<dbReference type="EMBL" id="BK015797">
    <property type="protein sequence ID" value="DAE25460.1"/>
    <property type="molecule type" value="Genomic_DNA"/>
</dbReference>
<proteinExistence type="predicted"/>
<protein>
    <submittedName>
        <fullName evidence="1">Uncharacterized protein</fullName>
    </submittedName>
</protein>
<accession>A0A8S5R3E6</accession>
<dbReference type="Pfam" id="PF21825">
    <property type="entry name" value="crAss001_48"/>
    <property type="match status" value="1"/>
</dbReference>